<dbReference type="Pfam" id="PF01145">
    <property type="entry name" value="Band_7"/>
    <property type="match status" value="2"/>
</dbReference>
<proteinExistence type="inferred from homology"/>
<reference evidence="3 4" key="1">
    <citation type="submission" date="2024-06" db="EMBL/GenBank/DDBJ databases">
        <title>A chromosome-level genome assembly of beet webworm, Loxostege sticticalis.</title>
        <authorList>
            <person name="Zhang Y."/>
        </authorList>
    </citation>
    <scope>NUCLEOTIDE SEQUENCE [LARGE SCALE GENOMIC DNA]</scope>
    <source>
        <strain evidence="3">AQ026</strain>
        <tissue evidence="3">Whole body</tissue>
    </source>
</reference>
<dbReference type="PANTHER" id="PTHR10264:SF19">
    <property type="entry name" value="AT06885P-RELATED"/>
    <property type="match status" value="1"/>
</dbReference>
<evidence type="ECO:0000313" key="3">
    <source>
        <dbReference type="EMBL" id="KAL0891991.1"/>
    </source>
</evidence>
<evidence type="ECO:0000313" key="4">
    <source>
        <dbReference type="Proteomes" id="UP001549920"/>
    </source>
</evidence>
<name>A0ABR3I6U9_LOXSC</name>
<dbReference type="SUPFAM" id="SSF117892">
    <property type="entry name" value="Band 7/SPFH domain"/>
    <property type="match status" value="1"/>
</dbReference>
<comment type="similarity">
    <text evidence="1">Belongs to the band 7/mec-2 family.</text>
</comment>
<organism evidence="3 4">
    <name type="scientific">Loxostege sticticalis</name>
    <name type="common">Beet webworm moth</name>
    <dbReference type="NCBI Taxonomy" id="481309"/>
    <lineage>
        <taxon>Eukaryota</taxon>
        <taxon>Metazoa</taxon>
        <taxon>Ecdysozoa</taxon>
        <taxon>Arthropoda</taxon>
        <taxon>Hexapoda</taxon>
        <taxon>Insecta</taxon>
        <taxon>Pterygota</taxon>
        <taxon>Neoptera</taxon>
        <taxon>Endopterygota</taxon>
        <taxon>Lepidoptera</taxon>
        <taxon>Glossata</taxon>
        <taxon>Ditrysia</taxon>
        <taxon>Pyraloidea</taxon>
        <taxon>Crambidae</taxon>
        <taxon>Pyraustinae</taxon>
        <taxon>Loxostege</taxon>
    </lineage>
</organism>
<feature type="domain" description="Band 7" evidence="2">
    <location>
        <begin position="1"/>
        <end position="140"/>
    </location>
</feature>
<dbReference type="PANTHER" id="PTHR10264">
    <property type="entry name" value="BAND 7 PROTEIN-RELATED"/>
    <property type="match status" value="1"/>
</dbReference>
<comment type="caution">
    <text evidence="3">The sequence shown here is derived from an EMBL/GenBank/DDBJ whole genome shotgun (WGS) entry which is preliminary data.</text>
</comment>
<keyword evidence="4" id="KW-1185">Reference proteome</keyword>
<accession>A0ABR3I6U9</accession>
<dbReference type="Gene3D" id="3.30.479.30">
    <property type="entry name" value="Band 7 domain"/>
    <property type="match status" value="1"/>
</dbReference>
<dbReference type="InterPro" id="IPR001107">
    <property type="entry name" value="Band_7"/>
</dbReference>
<evidence type="ECO:0000256" key="1">
    <source>
        <dbReference type="ARBA" id="ARBA00008164"/>
    </source>
</evidence>
<dbReference type="InterPro" id="IPR043202">
    <property type="entry name" value="Band-7_stomatin-like"/>
</dbReference>
<evidence type="ECO:0000259" key="2">
    <source>
        <dbReference type="SMART" id="SM00244"/>
    </source>
</evidence>
<dbReference type="SMART" id="SM00244">
    <property type="entry name" value="PHB"/>
    <property type="match status" value="1"/>
</dbReference>
<gene>
    <name evidence="3" type="ORF">ABMA27_015218</name>
</gene>
<dbReference type="EMBL" id="JBEUOH010000007">
    <property type="protein sequence ID" value="KAL0891991.1"/>
    <property type="molecule type" value="Genomic_DNA"/>
</dbReference>
<dbReference type="Proteomes" id="UP001549920">
    <property type="component" value="Unassembled WGS sequence"/>
</dbReference>
<sequence length="227" mass="25671">MKPKVVKQYKRGIVMRYGKVRPDSPVGPGIVWVPPTDSIVLVDLRTQTFNLPAQEVTTFILFYLEKDDWEATKLIAVSLLRNILGQHTLAELLSDRLKISHDTRSEINKVIGDWGVEAERVDIKDVILPYELQKAMAAEAEGTRIGKAKIIEAEGEIQAAENLREASRIMMSNPQTMLLRYLQTLNFIAGQQKTSIIFPFPLELPEPGSMRHSKDGVTFRSNPCIWI</sequence>
<dbReference type="InterPro" id="IPR036013">
    <property type="entry name" value="Band_7/SPFH_dom_sf"/>
</dbReference>
<dbReference type="Gene3D" id="6.10.250.2090">
    <property type="match status" value="1"/>
</dbReference>
<protein>
    <recommendedName>
        <fullName evidence="2">Band 7 domain-containing protein</fullName>
    </recommendedName>
</protein>